<dbReference type="Proteomes" id="UP000199215">
    <property type="component" value="Unassembled WGS sequence"/>
</dbReference>
<name>A0A1H6J8T0_9EURY</name>
<protein>
    <submittedName>
        <fullName evidence="1">Uncharacterized protein</fullName>
    </submittedName>
</protein>
<organism evidence="1 2">
    <name type="scientific">Halopenitus malekzadehii</name>
    <dbReference type="NCBI Taxonomy" id="1267564"/>
    <lineage>
        <taxon>Archaea</taxon>
        <taxon>Methanobacteriati</taxon>
        <taxon>Methanobacteriota</taxon>
        <taxon>Stenosarchaea group</taxon>
        <taxon>Halobacteria</taxon>
        <taxon>Halobacteriales</taxon>
        <taxon>Haloferacaceae</taxon>
        <taxon>Halopenitus</taxon>
    </lineage>
</organism>
<dbReference type="RefSeq" id="WP_092817456.1">
    <property type="nucleotide sequence ID" value="NZ_FNWU01000009.1"/>
</dbReference>
<evidence type="ECO:0000313" key="1">
    <source>
        <dbReference type="EMBL" id="SEH58461.1"/>
    </source>
</evidence>
<evidence type="ECO:0000313" key="2">
    <source>
        <dbReference type="Proteomes" id="UP000199215"/>
    </source>
</evidence>
<dbReference type="Pfam" id="PF19125">
    <property type="entry name" value="DUF5809"/>
    <property type="match status" value="1"/>
</dbReference>
<gene>
    <name evidence="1" type="ORF">SAMN05192561_10960</name>
</gene>
<dbReference type="InterPro" id="IPR043832">
    <property type="entry name" value="DUF5809"/>
</dbReference>
<proteinExistence type="predicted"/>
<dbReference type="EMBL" id="FNWU01000009">
    <property type="protein sequence ID" value="SEH58461.1"/>
    <property type="molecule type" value="Genomic_DNA"/>
</dbReference>
<accession>A0A1H6J8T0</accession>
<keyword evidence="2" id="KW-1185">Reference proteome</keyword>
<dbReference type="STRING" id="1267564.SAMN05192561_10960"/>
<reference evidence="1 2" key="1">
    <citation type="submission" date="2016-10" db="EMBL/GenBank/DDBJ databases">
        <authorList>
            <person name="de Groot N.N."/>
        </authorList>
    </citation>
    <scope>NUCLEOTIDE SEQUENCE [LARGE SCALE GENOMIC DNA]</scope>
    <source>
        <strain evidence="1 2">IBRC-M10418</strain>
    </source>
</reference>
<dbReference type="AlphaFoldDB" id="A0A1H6J8T0"/>
<dbReference type="OrthoDB" id="191500at2157"/>
<sequence length="146" mass="16252">METRGLIAPETIAAARDHYEEAGPAAQVVVRETAKSMSFDAAEYDERVTGEVVETARDALFASLLEVHVADRDAFDEWLADTDRYASEDVELLGSEHVDRIVWHAAPFAESVVAATFHEEEAAAIGTLRRNAFGRIYRDQLRRATE</sequence>